<evidence type="ECO:0000256" key="1">
    <source>
        <dbReference type="ARBA" id="ARBA00005513"/>
    </source>
</evidence>
<protein>
    <recommendedName>
        <fullName evidence="12">ATP synthase subunit b</fullName>
    </recommendedName>
    <alternativeName>
        <fullName evidence="12">ATP synthase F(0) sector subunit b</fullName>
    </alternativeName>
    <alternativeName>
        <fullName evidence="12">ATPase subunit I</fullName>
    </alternativeName>
    <alternativeName>
        <fullName evidence="12">F-type ATPase subunit b</fullName>
        <shortName evidence="12">F-ATPase subunit b</shortName>
    </alternativeName>
</protein>
<evidence type="ECO:0000313" key="15">
    <source>
        <dbReference type="EMBL" id="NDY42071.1"/>
    </source>
</evidence>
<keyword evidence="8 12" id="KW-0472">Membrane</keyword>
<feature type="region of interest" description="Disordered" evidence="14">
    <location>
        <begin position="68"/>
        <end position="96"/>
    </location>
</feature>
<name>A0A6N9TLB7_DISTH</name>
<keyword evidence="9 12" id="KW-0066">ATP synthesis</keyword>
<comment type="subunit">
    <text evidence="12">F-type ATPases have 2 components, F(1) - the catalytic core - and F(0) - the membrane proton channel. F(1) has five subunits: alpha(3), beta(3), gamma(1), delta(1), epsilon(1). F(0) has three main subunits: a(1), b(2) and c(10-14). The alpha and beta chains form an alternating ring which encloses part of the gamma chain. F(1) is attached to F(0) by a central stalk formed by the gamma and epsilon chains, while a peripheral stalk is formed by the delta and b chains.</text>
</comment>
<dbReference type="GO" id="GO:0046961">
    <property type="term" value="F:proton-transporting ATPase activity, rotational mechanism"/>
    <property type="evidence" value="ECO:0007669"/>
    <property type="project" value="TreeGrafter"/>
</dbReference>
<evidence type="ECO:0000256" key="10">
    <source>
        <dbReference type="ARBA" id="ARBA00025198"/>
    </source>
</evidence>
<comment type="function">
    <text evidence="12">Component of the F(0) channel, it forms part of the peripheral stalk, linking F(1) to F(0).</text>
</comment>
<evidence type="ECO:0000256" key="5">
    <source>
        <dbReference type="ARBA" id="ARBA00022781"/>
    </source>
</evidence>
<evidence type="ECO:0000256" key="12">
    <source>
        <dbReference type="HAMAP-Rule" id="MF_01398"/>
    </source>
</evidence>
<keyword evidence="4 12" id="KW-0812">Transmembrane</keyword>
<dbReference type="HAMAP" id="MF_01398">
    <property type="entry name" value="ATP_synth_b_bprime"/>
    <property type="match status" value="1"/>
</dbReference>
<comment type="function">
    <text evidence="10 12">F(1)F(0) ATP synthase produces ATP from ADP in the presence of a proton or sodium gradient. F-type ATPases consist of two structural domains, F(1) containing the extramembraneous catalytic core and F(0) containing the membrane proton channel, linked together by a central stalk and a peripheral stalk. During catalysis, ATP synthesis in the catalytic domain of F(1) is coupled via a rotary mechanism of the central stalk subunits to proton translocation.</text>
</comment>
<sequence>MIDLDISLWIELVSMLVLMFLLNAMLYKPIRRLLEEREARMAAIRSDVEKFRRNAEQLLADYSRKLDEARRSGLAEREGRKKEAREEERRLLETSAKETEVRKQQMLTELHAQIGKAREELRAQVENFAAEIAQKLLGRAV</sequence>
<dbReference type="CDD" id="cd06503">
    <property type="entry name" value="ATP-synt_Fo_b"/>
    <property type="match status" value="1"/>
</dbReference>
<evidence type="ECO:0000256" key="11">
    <source>
        <dbReference type="ARBA" id="ARBA00037847"/>
    </source>
</evidence>
<gene>
    <name evidence="12" type="primary">atpF</name>
    <name evidence="15" type="ORF">G3N55_04310</name>
</gene>
<evidence type="ECO:0000256" key="4">
    <source>
        <dbReference type="ARBA" id="ARBA00022692"/>
    </source>
</evidence>
<proteinExistence type="inferred from homology"/>
<dbReference type="GO" id="GO:0005886">
    <property type="term" value="C:plasma membrane"/>
    <property type="evidence" value="ECO:0007669"/>
    <property type="project" value="UniProtKB-SubCell"/>
</dbReference>
<evidence type="ECO:0000313" key="16">
    <source>
        <dbReference type="Proteomes" id="UP000469346"/>
    </source>
</evidence>
<keyword evidence="2 12" id="KW-0813">Transport</keyword>
<dbReference type="InterPro" id="IPR050059">
    <property type="entry name" value="ATP_synthase_B_chain"/>
</dbReference>
<comment type="caution">
    <text evidence="15">The sequence shown here is derived from an EMBL/GenBank/DDBJ whole genome shotgun (WGS) entry which is preliminary data.</text>
</comment>
<dbReference type="InterPro" id="IPR002146">
    <property type="entry name" value="ATP_synth_b/b'su_bac/chlpt"/>
</dbReference>
<keyword evidence="12" id="KW-1003">Cell membrane</keyword>
<evidence type="ECO:0000256" key="3">
    <source>
        <dbReference type="ARBA" id="ARBA00022547"/>
    </source>
</evidence>
<dbReference type="GO" id="GO:0045259">
    <property type="term" value="C:proton-transporting ATP synthase complex"/>
    <property type="evidence" value="ECO:0007669"/>
    <property type="project" value="UniProtKB-KW"/>
</dbReference>
<keyword evidence="3 12" id="KW-0138">CF(0)</keyword>
<comment type="similarity">
    <text evidence="1 12 13">Belongs to the ATPase B chain family.</text>
</comment>
<dbReference type="EMBL" id="JAAGRR010000033">
    <property type="protein sequence ID" value="NDY42071.1"/>
    <property type="molecule type" value="Genomic_DNA"/>
</dbReference>
<evidence type="ECO:0000256" key="9">
    <source>
        <dbReference type="ARBA" id="ARBA00023310"/>
    </source>
</evidence>
<comment type="subcellular location">
    <subcellularLocation>
        <location evidence="12">Cell membrane</location>
        <topology evidence="12">Single-pass membrane protein</topology>
    </subcellularLocation>
    <subcellularLocation>
        <location evidence="11">Endomembrane system</location>
        <topology evidence="11">Single-pass membrane protein</topology>
    </subcellularLocation>
</comment>
<keyword evidence="6 12" id="KW-1133">Transmembrane helix</keyword>
<dbReference type="Proteomes" id="UP000469346">
    <property type="component" value="Unassembled WGS sequence"/>
</dbReference>
<dbReference type="PANTHER" id="PTHR33445:SF2">
    <property type="entry name" value="ATP SYNTHASE SUBUNIT B', CHLOROPLASTIC"/>
    <property type="match status" value="1"/>
</dbReference>
<evidence type="ECO:0000256" key="2">
    <source>
        <dbReference type="ARBA" id="ARBA00022448"/>
    </source>
</evidence>
<dbReference type="PANTHER" id="PTHR33445">
    <property type="entry name" value="ATP SYNTHASE SUBUNIT B', CHLOROPLASTIC"/>
    <property type="match status" value="1"/>
</dbReference>
<evidence type="ECO:0000256" key="14">
    <source>
        <dbReference type="SAM" id="MobiDB-lite"/>
    </source>
</evidence>
<evidence type="ECO:0000256" key="6">
    <source>
        <dbReference type="ARBA" id="ARBA00022989"/>
    </source>
</evidence>
<accession>A0A6N9TLB7</accession>
<dbReference type="RefSeq" id="WP_163298219.1">
    <property type="nucleotide sequence ID" value="NZ_JAAGRR010000033.1"/>
</dbReference>
<evidence type="ECO:0000256" key="7">
    <source>
        <dbReference type="ARBA" id="ARBA00023065"/>
    </source>
</evidence>
<dbReference type="Pfam" id="PF00430">
    <property type="entry name" value="ATP-synt_B"/>
    <property type="match status" value="1"/>
</dbReference>
<organism evidence="15 16">
    <name type="scientific">Dissulfurirhabdus thermomarina</name>
    <dbReference type="NCBI Taxonomy" id="1765737"/>
    <lineage>
        <taxon>Bacteria</taxon>
        <taxon>Deltaproteobacteria</taxon>
        <taxon>Dissulfurirhabdaceae</taxon>
        <taxon>Dissulfurirhabdus</taxon>
    </lineage>
</organism>
<keyword evidence="16" id="KW-1185">Reference proteome</keyword>
<keyword evidence="5 12" id="KW-0375">Hydrogen ion transport</keyword>
<reference evidence="15 16" key="1">
    <citation type="submission" date="2020-02" db="EMBL/GenBank/DDBJ databases">
        <title>Comparative genomics of sulfur disproportionating microorganisms.</title>
        <authorList>
            <person name="Ward L.M."/>
            <person name="Bertran E."/>
            <person name="Johnston D.T."/>
        </authorList>
    </citation>
    <scope>NUCLEOTIDE SEQUENCE [LARGE SCALE GENOMIC DNA]</scope>
    <source>
        <strain evidence="15 16">DSM 100025</strain>
    </source>
</reference>
<dbReference type="GO" id="GO:0046933">
    <property type="term" value="F:proton-transporting ATP synthase activity, rotational mechanism"/>
    <property type="evidence" value="ECO:0007669"/>
    <property type="project" value="UniProtKB-UniRule"/>
</dbReference>
<dbReference type="AlphaFoldDB" id="A0A6N9TLB7"/>
<evidence type="ECO:0000256" key="13">
    <source>
        <dbReference type="RuleBase" id="RU003848"/>
    </source>
</evidence>
<dbReference type="GO" id="GO:0012505">
    <property type="term" value="C:endomembrane system"/>
    <property type="evidence" value="ECO:0007669"/>
    <property type="project" value="UniProtKB-SubCell"/>
</dbReference>
<evidence type="ECO:0000256" key="8">
    <source>
        <dbReference type="ARBA" id="ARBA00023136"/>
    </source>
</evidence>
<keyword evidence="7 12" id="KW-0406">Ion transport</keyword>
<feature type="transmembrane region" description="Helical" evidence="12">
    <location>
        <begin position="6"/>
        <end position="27"/>
    </location>
</feature>